<dbReference type="EMBL" id="JAKIXB020000004">
    <property type="protein sequence ID" value="KAL1609240.1"/>
    <property type="molecule type" value="Genomic_DNA"/>
</dbReference>
<gene>
    <name evidence="1" type="ORF">SLS59_001604</name>
</gene>
<comment type="caution">
    <text evidence="1">The sequence shown here is derived from an EMBL/GenBank/DDBJ whole genome shotgun (WGS) entry which is preliminary data.</text>
</comment>
<sequence>MIFRHLLPDVVRADKFDRSKGALLRVNRQFYQEASSIIYGDARFEVVVASTHISMFGKKWWREPLSHSTDSFKEVLCQAGAQRIRTLEVEVRFSRFRSRPKFLGKNDVSYEDYDLYQLRDSVRKLVQLLYAQFPEGNTKALRRLEVKPILSVQHPWQADEFAAATFVVLEPFLFLSPVDELKLVPPSRPEGVYMHERDTADTIGSLRKNRRFCSLAKEWRMIMEGTSTVARDEQPHRQNQPHGRFAALYRRIEDFARVISKQDSAPESVQGHKWGSSVFQGMERVLHLARLAYEHEDEKRLEQIRIAIMIRWVNAQRQEQRALTEVANSISGMFIGYLQDLPQDLYPNEFIFPSDDLIEQETDATQLWPELDAEDTAPQIGGHGVKFSEDNLRVYIRKRGNLFIRLKTPAMVRHLRKIKEDGDDSE</sequence>
<protein>
    <submittedName>
        <fullName evidence="1">Uncharacterized protein</fullName>
    </submittedName>
</protein>
<reference evidence="1 2" key="1">
    <citation type="submission" date="2024-02" db="EMBL/GenBank/DDBJ databases">
        <title>De novo assembly and annotation of 12 fungi associated with fruit tree decline syndrome in Ontario, Canada.</title>
        <authorList>
            <person name="Sulman M."/>
            <person name="Ellouze W."/>
            <person name="Ilyukhin E."/>
        </authorList>
    </citation>
    <scope>NUCLEOTIDE SEQUENCE [LARGE SCALE GENOMIC DNA]</scope>
    <source>
        <strain evidence="1 2">M97-236</strain>
    </source>
</reference>
<keyword evidence="2" id="KW-1185">Reference proteome</keyword>
<proteinExistence type="predicted"/>
<evidence type="ECO:0000313" key="1">
    <source>
        <dbReference type="EMBL" id="KAL1609240.1"/>
    </source>
</evidence>
<organism evidence="1 2">
    <name type="scientific">Nothophoma quercina</name>
    <dbReference type="NCBI Taxonomy" id="749835"/>
    <lineage>
        <taxon>Eukaryota</taxon>
        <taxon>Fungi</taxon>
        <taxon>Dikarya</taxon>
        <taxon>Ascomycota</taxon>
        <taxon>Pezizomycotina</taxon>
        <taxon>Dothideomycetes</taxon>
        <taxon>Pleosporomycetidae</taxon>
        <taxon>Pleosporales</taxon>
        <taxon>Pleosporineae</taxon>
        <taxon>Didymellaceae</taxon>
        <taxon>Nothophoma</taxon>
    </lineage>
</organism>
<dbReference type="Proteomes" id="UP001521222">
    <property type="component" value="Unassembled WGS sequence"/>
</dbReference>
<evidence type="ECO:0000313" key="2">
    <source>
        <dbReference type="Proteomes" id="UP001521222"/>
    </source>
</evidence>
<accession>A0ABR3RXU7</accession>
<name>A0ABR3RXU7_9PLEO</name>